<dbReference type="GO" id="GO:0005524">
    <property type="term" value="F:ATP binding"/>
    <property type="evidence" value="ECO:0007669"/>
    <property type="project" value="UniProtKB-UniRule"/>
</dbReference>
<feature type="binding site" evidence="18">
    <location>
        <begin position="126"/>
        <end position="132"/>
    </location>
    <ligand>
        <name>(6S)-NADPHX</name>
        <dbReference type="ChEBI" id="CHEBI:64076"/>
    </ligand>
</feature>
<evidence type="ECO:0000313" key="23">
    <source>
        <dbReference type="Proteomes" id="UP000697998"/>
    </source>
</evidence>
<dbReference type="AlphaFoldDB" id="A0A935PW90"/>
<dbReference type="HAMAP" id="MF_01965">
    <property type="entry name" value="NADHX_dehydratase"/>
    <property type="match status" value="1"/>
</dbReference>
<comment type="subunit">
    <text evidence="17">Homotetramer.</text>
</comment>
<evidence type="ECO:0000256" key="10">
    <source>
        <dbReference type="ARBA" id="ARBA00023027"/>
    </source>
</evidence>
<evidence type="ECO:0000256" key="15">
    <source>
        <dbReference type="ARBA" id="ARBA00048238"/>
    </source>
</evidence>
<feature type="binding site" evidence="17">
    <location>
        <position position="315"/>
    </location>
    <ligand>
        <name>(6S)-NADPHX</name>
        <dbReference type="ChEBI" id="CHEBI:64076"/>
    </ligand>
</feature>
<keyword evidence="10 17" id="KW-0520">NAD</keyword>
<dbReference type="Gene3D" id="3.40.1190.20">
    <property type="match status" value="1"/>
</dbReference>
<organism evidence="22 23">
    <name type="scientific">Candidatus Accumulibacter proximus</name>
    <dbReference type="NCBI Taxonomy" id="2954385"/>
    <lineage>
        <taxon>Bacteria</taxon>
        <taxon>Pseudomonadati</taxon>
        <taxon>Pseudomonadota</taxon>
        <taxon>Betaproteobacteria</taxon>
        <taxon>Candidatus Accumulibacter</taxon>
    </lineage>
</organism>
<evidence type="ECO:0000256" key="8">
    <source>
        <dbReference type="ARBA" id="ARBA00022857"/>
    </source>
</evidence>
<dbReference type="GO" id="GO:0110051">
    <property type="term" value="P:metabolite repair"/>
    <property type="evidence" value="ECO:0007669"/>
    <property type="project" value="TreeGrafter"/>
</dbReference>
<proteinExistence type="inferred from homology"/>
<dbReference type="Gene3D" id="3.40.50.10260">
    <property type="entry name" value="YjeF N-terminal domain"/>
    <property type="match status" value="1"/>
</dbReference>
<dbReference type="PIRSF" id="PIRSF017184">
    <property type="entry name" value="Nnr"/>
    <property type="match status" value="1"/>
</dbReference>
<keyword evidence="12 17" id="KW-0456">Lyase</keyword>
<dbReference type="Pfam" id="PF03853">
    <property type="entry name" value="YjeF_N"/>
    <property type="match status" value="1"/>
</dbReference>
<feature type="binding site" evidence="17">
    <location>
        <position position="438"/>
    </location>
    <ligand>
        <name>(6S)-NADPHX</name>
        <dbReference type="ChEBI" id="CHEBI:64076"/>
    </ligand>
</feature>
<dbReference type="CDD" id="cd01171">
    <property type="entry name" value="YXKO-related"/>
    <property type="match status" value="1"/>
</dbReference>
<sequence length="503" mass="51797">MKTGIRSEPLYRGADLRTIEAVAADQPLMQRAGLAAADLATSLCRLQGASLLILAGPGNNGGDALVAARHLRERRFAVNLVFAGEPGRLPKDAAAAYKRFVDDGGSVLDSIPSGQRWALIVDGLFGIGLQRPINDRYGELVLAANALAVRDRCPLLALDCPSGLDADTGRLCGTTIRASHTITFIAGKPGLFTGDGPDHCGTISVATLDLDAERLTRASARTIGSDLLVDFLRPRARNSHKGSHGSAGILGGASGMVGAAFLAGRAALRLGAGRVYVGLLDRQAPAIDPVQPELMLRQSGELLAAGLSALACGPGMGGSDEALALLENSCSLDMPLLLDADALNLLAGEQRLQQAVVARSIRQAATLLTPHPTEAARLLGCDTALVQADRGSAALQLAARYQAVVVVKGCGSVVATPDGRWFVNTTGNPGLATAGTGDVLSGFIVALLAQGWPALEALLAGVHLHGLAADERVAAGCGPVGLTAGEIIDSARSCFNRWIAHGR</sequence>
<comment type="similarity">
    <text evidence="18">Belongs to the NnrE/AIBP family.</text>
</comment>
<dbReference type="EC" id="5.1.99.6" evidence="19"/>
<dbReference type="HAMAP" id="MF_01966">
    <property type="entry name" value="NADHX_epimerase"/>
    <property type="match status" value="1"/>
</dbReference>
<dbReference type="InterPro" id="IPR004443">
    <property type="entry name" value="YjeF_N_dom"/>
</dbReference>
<dbReference type="PROSITE" id="PS01050">
    <property type="entry name" value="YJEF_C_2"/>
    <property type="match status" value="1"/>
</dbReference>
<gene>
    <name evidence="18" type="primary">nnrE</name>
    <name evidence="17" type="synonym">nnrD</name>
    <name evidence="22" type="ORF">IPJ27_03335</name>
</gene>
<keyword evidence="6 17" id="KW-0547">Nucleotide-binding</keyword>
<keyword evidence="9 18" id="KW-0630">Potassium</keyword>
<keyword evidence="11 18" id="KW-0413">Isomerase</keyword>
<reference evidence="22 23" key="1">
    <citation type="submission" date="2020-10" db="EMBL/GenBank/DDBJ databases">
        <title>Connecting structure to function with the recovery of over 1000 high-quality activated sludge metagenome-assembled genomes encoding full-length rRNA genes using long-read sequencing.</title>
        <authorList>
            <person name="Singleton C.M."/>
            <person name="Petriglieri F."/>
            <person name="Kristensen J.M."/>
            <person name="Kirkegaard R.H."/>
            <person name="Michaelsen T.Y."/>
            <person name="Andersen M.H."/>
            <person name="Karst S.M."/>
            <person name="Dueholm M.S."/>
            <person name="Nielsen P.H."/>
            <person name="Albertsen M."/>
        </authorList>
    </citation>
    <scope>NUCLEOTIDE SEQUENCE [LARGE SCALE GENOMIC DNA]</scope>
    <source>
        <strain evidence="22">EsbW_18-Q3-R4-48_BATAC.285</strain>
    </source>
</reference>
<feature type="binding site" evidence="18">
    <location>
        <position position="122"/>
    </location>
    <ligand>
        <name>K(+)</name>
        <dbReference type="ChEBI" id="CHEBI:29103"/>
    </ligand>
</feature>
<evidence type="ECO:0000256" key="16">
    <source>
        <dbReference type="ARBA" id="ARBA00049209"/>
    </source>
</evidence>
<evidence type="ECO:0000313" key="22">
    <source>
        <dbReference type="EMBL" id="MBK7673857.1"/>
    </source>
</evidence>
<evidence type="ECO:0000259" key="20">
    <source>
        <dbReference type="PROSITE" id="PS51383"/>
    </source>
</evidence>
<comment type="function">
    <text evidence="18">Catalyzes the epimerization of the S- and R-forms of NAD(P)HX, a damaged form of NAD(P)H that is a result of enzymatic or heat-dependent hydration. This is a prerequisite for the S-specific NAD(P)H-hydrate dehydratase to allow the repair of both epimers of NAD(P)HX.</text>
</comment>
<evidence type="ECO:0000256" key="5">
    <source>
        <dbReference type="ARBA" id="ARBA00022723"/>
    </source>
</evidence>
<dbReference type="NCBIfam" id="TIGR00196">
    <property type="entry name" value="yjeF_cterm"/>
    <property type="match status" value="1"/>
</dbReference>
<evidence type="ECO:0000256" key="17">
    <source>
        <dbReference type="HAMAP-Rule" id="MF_01965"/>
    </source>
</evidence>
<dbReference type="PANTHER" id="PTHR12592:SF0">
    <property type="entry name" value="ATP-DEPENDENT (S)-NAD(P)H-HYDRATE DEHYDRATASE"/>
    <property type="match status" value="1"/>
</dbReference>
<comment type="similarity">
    <text evidence="3 19">In the N-terminal section; belongs to the NnrE/AIBP family.</text>
</comment>
<comment type="catalytic activity">
    <reaction evidence="16 17 19">
        <text>(6S)-NADPHX + ADP = AMP + phosphate + NADPH + H(+)</text>
        <dbReference type="Rhea" id="RHEA:32235"/>
        <dbReference type="ChEBI" id="CHEBI:15378"/>
        <dbReference type="ChEBI" id="CHEBI:43474"/>
        <dbReference type="ChEBI" id="CHEBI:57783"/>
        <dbReference type="ChEBI" id="CHEBI:64076"/>
        <dbReference type="ChEBI" id="CHEBI:456215"/>
        <dbReference type="ChEBI" id="CHEBI:456216"/>
        <dbReference type="EC" id="4.2.1.136"/>
    </reaction>
</comment>
<comment type="caution">
    <text evidence="22">The sequence shown here is derived from an EMBL/GenBank/DDBJ whole genome shotgun (WGS) entry which is preliminary data.</text>
</comment>
<evidence type="ECO:0000256" key="7">
    <source>
        <dbReference type="ARBA" id="ARBA00022840"/>
    </source>
</evidence>
<feature type="binding site" evidence="17">
    <location>
        <begin position="408"/>
        <end position="412"/>
    </location>
    <ligand>
        <name>AMP</name>
        <dbReference type="ChEBI" id="CHEBI:456215"/>
    </ligand>
</feature>
<feature type="binding site" evidence="18">
    <location>
        <begin position="59"/>
        <end position="63"/>
    </location>
    <ligand>
        <name>(6S)-NADPHX</name>
        <dbReference type="ChEBI" id="CHEBI:64076"/>
    </ligand>
</feature>
<dbReference type="GO" id="GO:0046496">
    <property type="term" value="P:nicotinamide nucleotide metabolic process"/>
    <property type="evidence" value="ECO:0007669"/>
    <property type="project" value="UniProtKB-UniRule"/>
</dbReference>
<comment type="catalytic activity">
    <reaction evidence="2 18 19">
        <text>(6R)-NADPHX = (6S)-NADPHX</text>
        <dbReference type="Rhea" id="RHEA:32227"/>
        <dbReference type="ChEBI" id="CHEBI:64076"/>
        <dbReference type="ChEBI" id="CHEBI:64077"/>
        <dbReference type="EC" id="5.1.99.6"/>
    </reaction>
</comment>
<evidence type="ECO:0000256" key="1">
    <source>
        <dbReference type="ARBA" id="ARBA00000013"/>
    </source>
</evidence>
<comment type="similarity">
    <text evidence="4 19">In the C-terminal section; belongs to the NnrD/CARKD family.</text>
</comment>
<dbReference type="PROSITE" id="PS51383">
    <property type="entry name" value="YJEF_C_3"/>
    <property type="match status" value="1"/>
</dbReference>
<feature type="binding site" evidence="18">
    <location>
        <position position="159"/>
    </location>
    <ligand>
        <name>(6S)-NADPHX</name>
        <dbReference type="ChEBI" id="CHEBI:64076"/>
    </ligand>
</feature>
<keyword evidence="7 17" id="KW-0067">ATP-binding</keyword>
<feature type="binding site" evidence="17">
    <location>
        <position position="259"/>
    </location>
    <ligand>
        <name>(6S)-NADPHX</name>
        <dbReference type="ChEBI" id="CHEBI:64076"/>
    </ligand>
</feature>
<dbReference type="GO" id="GO:0052855">
    <property type="term" value="F:ADP-dependent NAD(P)H-hydrate dehydratase activity"/>
    <property type="evidence" value="ECO:0007669"/>
    <property type="project" value="UniProtKB-UniRule"/>
</dbReference>
<comment type="function">
    <text evidence="17">Catalyzes the dehydration of the S-form of NAD(P)HX at the expense of ADP, which is converted to AMP. Together with NAD(P)HX epimerase, which catalyzes the epimerization of the S- and R-forms, the enzyme allows the repair of both epimers of NAD(P)HX, a damaged form of NAD(P)H that is a result of enzymatic or heat-dependent hydration.</text>
</comment>
<comment type="similarity">
    <text evidence="17">Belongs to the NnrD/CARKD family.</text>
</comment>
<evidence type="ECO:0000256" key="2">
    <source>
        <dbReference type="ARBA" id="ARBA00000909"/>
    </source>
</evidence>
<feature type="binding site" evidence="17">
    <location>
        <position position="437"/>
    </location>
    <ligand>
        <name>AMP</name>
        <dbReference type="ChEBI" id="CHEBI:456215"/>
    </ligand>
</feature>
<dbReference type="EC" id="4.2.1.136" evidence="19"/>
<dbReference type="InterPro" id="IPR017953">
    <property type="entry name" value="Carbohydrate_kinase_pred_CS"/>
</dbReference>
<dbReference type="InterPro" id="IPR036652">
    <property type="entry name" value="YjeF_N_dom_sf"/>
</dbReference>
<evidence type="ECO:0000256" key="11">
    <source>
        <dbReference type="ARBA" id="ARBA00023235"/>
    </source>
</evidence>
<feature type="binding site" evidence="17">
    <location>
        <position position="371"/>
    </location>
    <ligand>
        <name>(6S)-NADPHX</name>
        <dbReference type="ChEBI" id="CHEBI:64076"/>
    </ligand>
</feature>
<dbReference type="SUPFAM" id="SSF53613">
    <property type="entry name" value="Ribokinase-like"/>
    <property type="match status" value="1"/>
</dbReference>
<feature type="binding site" evidence="18">
    <location>
        <position position="137"/>
    </location>
    <ligand>
        <name>(6S)-NADPHX</name>
        <dbReference type="ChEBI" id="CHEBI:64076"/>
    </ligand>
</feature>
<comment type="cofactor">
    <cofactor evidence="18 19">
        <name>K(+)</name>
        <dbReference type="ChEBI" id="CHEBI:29103"/>
    </cofactor>
    <text evidence="18 19">Binds 1 potassium ion per subunit.</text>
</comment>
<keyword evidence="13" id="KW-0511">Multifunctional enzyme</keyword>
<comment type="catalytic activity">
    <reaction evidence="15 17 19">
        <text>(6S)-NADHX + ADP = AMP + phosphate + NADH + H(+)</text>
        <dbReference type="Rhea" id="RHEA:32223"/>
        <dbReference type="ChEBI" id="CHEBI:15378"/>
        <dbReference type="ChEBI" id="CHEBI:43474"/>
        <dbReference type="ChEBI" id="CHEBI:57945"/>
        <dbReference type="ChEBI" id="CHEBI:64074"/>
        <dbReference type="ChEBI" id="CHEBI:456215"/>
        <dbReference type="ChEBI" id="CHEBI:456216"/>
        <dbReference type="EC" id="4.2.1.136"/>
    </reaction>
</comment>
<feature type="domain" description="YjeF N-terminal" evidence="21">
    <location>
        <begin position="11"/>
        <end position="216"/>
    </location>
</feature>
<dbReference type="PROSITE" id="PS51385">
    <property type="entry name" value="YJEF_N"/>
    <property type="match status" value="1"/>
</dbReference>
<evidence type="ECO:0000256" key="4">
    <source>
        <dbReference type="ARBA" id="ARBA00009524"/>
    </source>
</evidence>
<evidence type="ECO:0000256" key="13">
    <source>
        <dbReference type="ARBA" id="ARBA00023268"/>
    </source>
</evidence>
<evidence type="ECO:0000259" key="21">
    <source>
        <dbReference type="PROSITE" id="PS51385"/>
    </source>
</evidence>
<dbReference type="InterPro" id="IPR030677">
    <property type="entry name" value="Nnr"/>
</dbReference>
<keyword evidence="8 17" id="KW-0521">NADP</keyword>
<dbReference type="InterPro" id="IPR029056">
    <property type="entry name" value="Ribokinase-like"/>
</dbReference>
<comment type="catalytic activity">
    <reaction evidence="1 18 19">
        <text>(6R)-NADHX = (6S)-NADHX</text>
        <dbReference type="Rhea" id="RHEA:32215"/>
        <dbReference type="ChEBI" id="CHEBI:64074"/>
        <dbReference type="ChEBI" id="CHEBI:64075"/>
        <dbReference type="EC" id="5.1.99.6"/>
    </reaction>
</comment>
<keyword evidence="5 18" id="KW-0479">Metal-binding</keyword>
<dbReference type="GO" id="GO:0046872">
    <property type="term" value="F:metal ion binding"/>
    <property type="evidence" value="ECO:0007669"/>
    <property type="project" value="UniProtKB-UniRule"/>
</dbReference>
<dbReference type="NCBIfam" id="TIGR00197">
    <property type="entry name" value="yjeF_nterm"/>
    <property type="match status" value="1"/>
</dbReference>
<dbReference type="EMBL" id="JADJMH010000001">
    <property type="protein sequence ID" value="MBK7673857.1"/>
    <property type="molecule type" value="Genomic_DNA"/>
</dbReference>
<feature type="binding site" evidence="18">
    <location>
        <position position="60"/>
    </location>
    <ligand>
        <name>K(+)</name>
        <dbReference type="ChEBI" id="CHEBI:29103"/>
    </ligand>
</feature>
<dbReference type="Proteomes" id="UP000697998">
    <property type="component" value="Unassembled WGS sequence"/>
</dbReference>
<comment type="cofactor">
    <cofactor evidence="17">
        <name>Mg(2+)</name>
        <dbReference type="ChEBI" id="CHEBI:18420"/>
    </cofactor>
</comment>
<evidence type="ECO:0000256" key="12">
    <source>
        <dbReference type="ARBA" id="ARBA00023239"/>
    </source>
</evidence>
<dbReference type="Pfam" id="PF01256">
    <property type="entry name" value="Carb_kinase"/>
    <property type="match status" value="1"/>
</dbReference>
<comment type="function">
    <text evidence="14 19">Bifunctional enzyme that catalyzes the epimerization of the S- and R-forms of NAD(P)HX and the dehydration of the S-form of NAD(P)HX at the expense of ADP, which is converted to AMP. This allows the repair of both epimers of NAD(P)HX, a damaged form of NAD(P)H that is a result of enzymatic or heat-dependent hydration.</text>
</comment>
<evidence type="ECO:0000256" key="14">
    <source>
        <dbReference type="ARBA" id="ARBA00025153"/>
    </source>
</evidence>
<dbReference type="PANTHER" id="PTHR12592">
    <property type="entry name" value="ATP-DEPENDENT (S)-NAD(P)H-HYDRATE DEHYDRATASE FAMILY MEMBER"/>
    <property type="match status" value="1"/>
</dbReference>
<name>A0A935PW90_9PROT</name>
<dbReference type="SUPFAM" id="SSF64153">
    <property type="entry name" value="YjeF N-terminal domain-like"/>
    <property type="match status" value="1"/>
</dbReference>
<evidence type="ECO:0000256" key="18">
    <source>
        <dbReference type="HAMAP-Rule" id="MF_01966"/>
    </source>
</evidence>
<dbReference type="GO" id="GO:0052856">
    <property type="term" value="F:NAD(P)HX epimerase activity"/>
    <property type="evidence" value="ECO:0007669"/>
    <property type="project" value="UniProtKB-UniRule"/>
</dbReference>
<feature type="binding site" evidence="18">
    <location>
        <position position="162"/>
    </location>
    <ligand>
        <name>K(+)</name>
        <dbReference type="ChEBI" id="CHEBI:29103"/>
    </ligand>
</feature>
<evidence type="ECO:0000256" key="6">
    <source>
        <dbReference type="ARBA" id="ARBA00022741"/>
    </source>
</evidence>
<dbReference type="InterPro" id="IPR000631">
    <property type="entry name" value="CARKD"/>
</dbReference>
<evidence type="ECO:0000256" key="3">
    <source>
        <dbReference type="ARBA" id="ARBA00006001"/>
    </source>
</evidence>
<evidence type="ECO:0000256" key="9">
    <source>
        <dbReference type="ARBA" id="ARBA00022958"/>
    </source>
</evidence>
<protein>
    <recommendedName>
        <fullName evidence="19">Bifunctional NAD(P)H-hydrate repair enzyme</fullName>
    </recommendedName>
    <alternativeName>
        <fullName evidence="19">Nicotinamide nucleotide repair protein</fullName>
    </alternativeName>
    <domain>
        <recommendedName>
            <fullName evidence="19">ADP-dependent (S)-NAD(P)H-hydrate dehydratase</fullName>
            <ecNumber evidence="19">4.2.1.136</ecNumber>
        </recommendedName>
        <alternativeName>
            <fullName evidence="19">ADP-dependent NAD(P)HX dehydratase</fullName>
        </alternativeName>
    </domain>
    <domain>
        <recommendedName>
            <fullName evidence="19">NAD(P)H-hydrate epimerase</fullName>
            <ecNumber evidence="19">5.1.99.6</ecNumber>
        </recommendedName>
    </domain>
</protein>
<feature type="domain" description="YjeF C-terminal" evidence="20">
    <location>
        <begin position="224"/>
        <end position="498"/>
    </location>
</feature>
<accession>A0A935PW90</accession>
<evidence type="ECO:0000256" key="19">
    <source>
        <dbReference type="PIRNR" id="PIRNR017184"/>
    </source>
</evidence>